<protein>
    <submittedName>
        <fullName evidence="2">Heterokaryon incompatibility protein-domain-containing protein</fullName>
    </submittedName>
</protein>
<dbReference type="PANTHER" id="PTHR33112">
    <property type="entry name" value="DOMAIN PROTEIN, PUTATIVE-RELATED"/>
    <property type="match status" value="1"/>
</dbReference>
<gene>
    <name evidence="2" type="ORF">QBC46DRAFT_382621</name>
</gene>
<evidence type="ECO:0000313" key="3">
    <source>
        <dbReference type="Proteomes" id="UP001303473"/>
    </source>
</evidence>
<comment type="caution">
    <text evidence="2">The sequence shown here is derived from an EMBL/GenBank/DDBJ whole genome shotgun (WGS) entry which is preliminary data.</text>
</comment>
<name>A0AAN6S5P8_9PEZI</name>
<dbReference type="InterPro" id="IPR010730">
    <property type="entry name" value="HET"/>
</dbReference>
<organism evidence="2 3">
    <name type="scientific">Diplogelasinospora grovesii</name>
    <dbReference type="NCBI Taxonomy" id="303347"/>
    <lineage>
        <taxon>Eukaryota</taxon>
        <taxon>Fungi</taxon>
        <taxon>Dikarya</taxon>
        <taxon>Ascomycota</taxon>
        <taxon>Pezizomycotina</taxon>
        <taxon>Sordariomycetes</taxon>
        <taxon>Sordariomycetidae</taxon>
        <taxon>Sordariales</taxon>
        <taxon>Diplogelasinosporaceae</taxon>
        <taxon>Diplogelasinospora</taxon>
    </lineage>
</organism>
<evidence type="ECO:0000313" key="2">
    <source>
        <dbReference type="EMBL" id="KAK3941405.1"/>
    </source>
</evidence>
<accession>A0AAN6S5P8</accession>
<proteinExistence type="predicted"/>
<dbReference type="Pfam" id="PF06985">
    <property type="entry name" value="HET"/>
    <property type="match status" value="1"/>
</dbReference>
<keyword evidence="3" id="KW-1185">Reference proteome</keyword>
<evidence type="ECO:0000259" key="1">
    <source>
        <dbReference type="Pfam" id="PF06985"/>
    </source>
</evidence>
<feature type="domain" description="Heterokaryon incompatibility" evidence="1">
    <location>
        <begin position="35"/>
        <end position="194"/>
    </location>
</feature>
<dbReference type="EMBL" id="MU853783">
    <property type="protein sequence ID" value="KAK3941405.1"/>
    <property type="molecule type" value="Genomic_DNA"/>
</dbReference>
<dbReference type="PANTHER" id="PTHR33112:SF13">
    <property type="entry name" value="HETEROKARYON INCOMPATIBILITY DOMAIN-CONTAINING PROTEIN"/>
    <property type="match status" value="1"/>
</dbReference>
<dbReference type="AlphaFoldDB" id="A0AAN6S5P8"/>
<reference evidence="3" key="1">
    <citation type="journal article" date="2023" name="Mol. Phylogenet. Evol.">
        <title>Genome-scale phylogeny and comparative genomics of the fungal order Sordariales.</title>
        <authorList>
            <person name="Hensen N."/>
            <person name="Bonometti L."/>
            <person name="Westerberg I."/>
            <person name="Brannstrom I.O."/>
            <person name="Guillou S."/>
            <person name="Cros-Aarteil S."/>
            <person name="Calhoun S."/>
            <person name="Haridas S."/>
            <person name="Kuo A."/>
            <person name="Mondo S."/>
            <person name="Pangilinan J."/>
            <person name="Riley R."/>
            <person name="LaButti K."/>
            <person name="Andreopoulos B."/>
            <person name="Lipzen A."/>
            <person name="Chen C."/>
            <person name="Yan M."/>
            <person name="Daum C."/>
            <person name="Ng V."/>
            <person name="Clum A."/>
            <person name="Steindorff A."/>
            <person name="Ohm R.A."/>
            <person name="Martin F."/>
            <person name="Silar P."/>
            <person name="Natvig D.O."/>
            <person name="Lalanne C."/>
            <person name="Gautier V."/>
            <person name="Ament-Velasquez S.L."/>
            <person name="Kruys A."/>
            <person name="Hutchinson M.I."/>
            <person name="Powell A.J."/>
            <person name="Barry K."/>
            <person name="Miller A.N."/>
            <person name="Grigoriev I.V."/>
            <person name="Debuchy R."/>
            <person name="Gladieux P."/>
            <person name="Hiltunen Thoren M."/>
            <person name="Johannesson H."/>
        </authorList>
    </citation>
    <scope>NUCLEOTIDE SEQUENCE [LARGE SCALE GENOMIC DNA]</scope>
    <source>
        <strain evidence="3">CBS 340.73</strain>
    </source>
</reference>
<dbReference type="Proteomes" id="UP001303473">
    <property type="component" value="Unassembled WGS sequence"/>
</dbReference>
<sequence length="525" mass="58406">MPKRLLELTRVNDSDPDSDEVSVRLVQDLETKEPYVCLTHRWGPTTPGSRTLQANLAERLGERGTLWESLPKTFQEAAIVTLYLGVRYIWIDSLCIIQDSAEDWKQQSALMCSIYNGARLTIAAAWADDCSRGLFRRPAPRSWEVAVPSAVGGDSPPRRYLFRRTPEHPVWDAKGAFMLQKETPLLSRSWVFQERLLSRRVVYFTRYEVVFECGVESGLTNDRGVKCQCGTNEFGHYGGGGLGSGEGGMGWRPKGDHLAALQVGKEFKGPGSDFAEISRYWHHMVSVYSGLDITKATDRLPAIGGIARQYGDAHAEHLGRYIAGTWENCLPHSLLWSCRGRPHGGDAPTHEAEYVGPTWSWISVRDQVDFSTGVARVYKDDLEIVGHHVHAEKGADQYGAILEGAALDCKAYLAPGTLEIEADDVDDARYRFIGAGECEQRFEPDRPLSRYVSLGSQIFCMKTGYVWDGKHLCLILRRLETGDKGGSEIGLGGTFERIGLVKNASKENIGAWFAGTSEKRTIRLV</sequence>